<evidence type="ECO:0000313" key="2">
    <source>
        <dbReference type="EMBL" id="CAG2054111.1"/>
    </source>
</evidence>
<dbReference type="Proteomes" id="UP001153148">
    <property type="component" value="Unassembled WGS sequence"/>
</dbReference>
<evidence type="ECO:0008006" key="4">
    <source>
        <dbReference type="Google" id="ProtNLM"/>
    </source>
</evidence>
<dbReference type="EMBL" id="CAJPIN010000987">
    <property type="protein sequence ID" value="CAG2054111.1"/>
    <property type="molecule type" value="Genomic_DNA"/>
</dbReference>
<accession>A0ABN7NGW2</accession>
<feature type="transmembrane region" description="Helical" evidence="1">
    <location>
        <begin position="139"/>
        <end position="156"/>
    </location>
</feature>
<organism evidence="2 3">
    <name type="scientific">Timema podura</name>
    <name type="common">Walking stick</name>
    <dbReference type="NCBI Taxonomy" id="61482"/>
    <lineage>
        <taxon>Eukaryota</taxon>
        <taxon>Metazoa</taxon>
        <taxon>Ecdysozoa</taxon>
        <taxon>Arthropoda</taxon>
        <taxon>Hexapoda</taxon>
        <taxon>Insecta</taxon>
        <taxon>Pterygota</taxon>
        <taxon>Neoptera</taxon>
        <taxon>Polyneoptera</taxon>
        <taxon>Phasmatodea</taxon>
        <taxon>Timematodea</taxon>
        <taxon>Timematoidea</taxon>
        <taxon>Timematidae</taxon>
        <taxon>Timema</taxon>
    </lineage>
</organism>
<keyword evidence="3" id="KW-1185">Reference proteome</keyword>
<reference evidence="2" key="1">
    <citation type="submission" date="2021-03" db="EMBL/GenBank/DDBJ databases">
        <authorList>
            <person name="Tran Van P."/>
        </authorList>
    </citation>
    <scope>NUCLEOTIDE SEQUENCE</scope>
</reference>
<proteinExistence type="predicted"/>
<keyword evidence="1" id="KW-0812">Transmembrane</keyword>
<name>A0ABN7NGW2_TIMPD</name>
<sequence length="177" mass="20277">MVSSAVELNTTSVLANYATEAEEVNPHLRGGRVENHLGKTIPSSPDRDSNLDLPVLGGLAQHDWHVSQLRHRGGWTLSENKYSASCECAFRVRVRHADTTDFRRAIKDFLADFQTARVPEFAKQWVWNRVKLSLRVEDAVLSVIWVIVFLGCIRAGNNNKRYGIRLQRRCHVEWLRK</sequence>
<evidence type="ECO:0000256" key="1">
    <source>
        <dbReference type="SAM" id="Phobius"/>
    </source>
</evidence>
<evidence type="ECO:0000313" key="3">
    <source>
        <dbReference type="Proteomes" id="UP001153148"/>
    </source>
</evidence>
<comment type="caution">
    <text evidence="2">The sequence shown here is derived from an EMBL/GenBank/DDBJ whole genome shotgun (WGS) entry which is preliminary data.</text>
</comment>
<protein>
    <recommendedName>
        <fullName evidence="4">LAGLIDADG homing endonuclease</fullName>
    </recommendedName>
</protein>
<keyword evidence="1" id="KW-1133">Transmembrane helix</keyword>
<keyword evidence="1" id="KW-0472">Membrane</keyword>
<gene>
    <name evidence="2" type="ORF">TPAB3V08_LOCUS1150</name>
</gene>